<proteinExistence type="predicted"/>
<organism evidence="1 2">
    <name type="scientific">Flavobacterium suncheonense GH29-5 = DSM 17707</name>
    <dbReference type="NCBI Taxonomy" id="1121899"/>
    <lineage>
        <taxon>Bacteria</taxon>
        <taxon>Pseudomonadati</taxon>
        <taxon>Bacteroidota</taxon>
        <taxon>Flavobacteriia</taxon>
        <taxon>Flavobacteriales</taxon>
        <taxon>Flavobacteriaceae</taxon>
        <taxon>Flavobacterium</taxon>
    </lineage>
</organism>
<sequence>MFFCFFFGTVFSQISPPGLGKTQIADWFAFGVRQELDTIEGKGWQSMSYIGVARKSNPDNYNPFYKPAILVVNQEFYHQFHETWQYSLALSYRRQDEYSDQPPYEHDDPRLKQEFRLYSRLSYIFSTSRIKLVPTFRQEFRKFYSPDFKNLDEDFQFRSRLRLQLTVNLDEDNQHRLIGSSEQLFSISKENKSNTRTDFKYRESRFSLYYSYSPKASPFIFSLGYMNNLVGQKNPFSAHYAGFDIVIENPFKLQQRRKANIKENFE</sequence>
<protein>
    <recommendedName>
        <fullName evidence="3">DUF2490 domain-containing protein</fullName>
    </recommendedName>
</protein>
<dbReference type="Pfam" id="PF10677">
    <property type="entry name" value="DUF2490"/>
    <property type="match status" value="1"/>
</dbReference>
<gene>
    <name evidence="1" type="ORF">Q764_13075</name>
</gene>
<reference evidence="1 2" key="1">
    <citation type="submission" date="2013-09" db="EMBL/GenBank/DDBJ databases">
        <authorList>
            <person name="Zeng Z."/>
            <person name="Chen C."/>
        </authorList>
    </citation>
    <scope>NUCLEOTIDE SEQUENCE [LARGE SCALE GENOMIC DNA]</scope>
    <source>
        <strain evidence="1 2">GH29-5</strain>
    </source>
</reference>
<dbReference type="InterPro" id="IPR019619">
    <property type="entry name" value="DUF2490"/>
</dbReference>
<evidence type="ECO:0000313" key="1">
    <source>
        <dbReference type="EMBL" id="KGO87180.1"/>
    </source>
</evidence>
<dbReference type="AlphaFoldDB" id="A0A0A2MFX7"/>
<dbReference type="Proteomes" id="UP000030121">
    <property type="component" value="Unassembled WGS sequence"/>
</dbReference>
<evidence type="ECO:0000313" key="2">
    <source>
        <dbReference type="Proteomes" id="UP000030121"/>
    </source>
</evidence>
<name>A0A0A2MFX7_9FLAO</name>
<dbReference type="EMBL" id="JRLW01000020">
    <property type="protein sequence ID" value="KGO87180.1"/>
    <property type="molecule type" value="Genomic_DNA"/>
</dbReference>
<evidence type="ECO:0008006" key="3">
    <source>
        <dbReference type="Google" id="ProtNLM"/>
    </source>
</evidence>
<comment type="caution">
    <text evidence="1">The sequence shown here is derived from an EMBL/GenBank/DDBJ whole genome shotgun (WGS) entry which is preliminary data.</text>
</comment>
<accession>A0A0A2MFX7</accession>
<dbReference type="eggNOG" id="ENOG502ZV9F">
    <property type="taxonomic scope" value="Bacteria"/>
</dbReference>
<keyword evidence="2" id="KW-1185">Reference proteome</keyword>
<dbReference type="STRING" id="1121899.GCA_000430025_01258"/>